<dbReference type="InterPro" id="IPR001387">
    <property type="entry name" value="Cro/C1-type_HTH"/>
</dbReference>
<keyword evidence="2 5" id="KW-0808">Transferase</keyword>
<evidence type="ECO:0000256" key="1">
    <source>
        <dbReference type="ARBA" id="ARBA00022603"/>
    </source>
</evidence>
<dbReference type="InterPro" id="IPR018117">
    <property type="entry name" value="C5_DNA_meth_AS"/>
</dbReference>
<keyword evidence="4" id="KW-0680">Restriction system</keyword>
<evidence type="ECO:0000313" key="10">
    <source>
        <dbReference type="EMBL" id="OWT15435.1"/>
    </source>
</evidence>
<dbReference type="GO" id="GO:0009307">
    <property type="term" value="P:DNA restriction-modification system"/>
    <property type="evidence" value="ECO:0007669"/>
    <property type="project" value="UniProtKB-KW"/>
</dbReference>
<comment type="catalytic activity">
    <reaction evidence="7">
        <text>a 2'-deoxycytidine in DNA + S-adenosyl-L-methionine = a 5-methyl-2'-deoxycytidine in DNA + S-adenosyl-L-homocysteine + H(+)</text>
        <dbReference type="Rhea" id="RHEA:13681"/>
        <dbReference type="Rhea" id="RHEA-COMP:11369"/>
        <dbReference type="Rhea" id="RHEA-COMP:11370"/>
        <dbReference type="ChEBI" id="CHEBI:15378"/>
        <dbReference type="ChEBI" id="CHEBI:57856"/>
        <dbReference type="ChEBI" id="CHEBI:59789"/>
        <dbReference type="ChEBI" id="CHEBI:85452"/>
        <dbReference type="ChEBI" id="CHEBI:85454"/>
        <dbReference type="EC" id="2.1.1.37"/>
    </reaction>
</comment>
<organism evidence="9 12">
    <name type="scientific">Staphylococcus aureus</name>
    <dbReference type="NCBI Taxonomy" id="1280"/>
    <lineage>
        <taxon>Bacteria</taxon>
        <taxon>Bacillati</taxon>
        <taxon>Bacillota</taxon>
        <taxon>Bacilli</taxon>
        <taxon>Bacillales</taxon>
        <taxon>Staphylococcaceae</taxon>
        <taxon>Staphylococcus</taxon>
    </lineage>
</organism>
<feature type="domain" description="HTH cro/C1-type" evidence="8">
    <location>
        <begin position="23"/>
        <end position="79"/>
    </location>
</feature>
<dbReference type="SUPFAM" id="SSF47413">
    <property type="entry name" value="lambda repressor-like DNA-binding domains"/>
    <property type="match status" value="1"/>
</dbReference>
<comment type="caution">
    <text evidence="9">The sequence shown here is derived from an EMBL/GenBank/DDBJ whole genome shotgun (WGS) entry which is preliminary data.</text>
</comment>
<dbReference type="NCBIfam" id="TIGR00675">
    <property type="entry name" value="dcm"/>
    <property type="match status" value="1"/>
</dbReference>
<evidence type="ECO:0000256" key="5">
    <source>
        <dbReference type="PROSITE-ProRule" id="PRU01016"/>
    </source>
</evidence>
<dbReference type="PANTHER" id="PTHR46098">
    <property type="entry name" value="TRNA (CYTOSINE(38)-C(5))-METHYLTRANSFERASE"/>
    <property type="match status" value="1"/>
</dbReference>
<evidence type="ECO:0000256" key="3">
    <source>
        <dbReference type="ARBA" id="ARBA00022691"/>
    </source>
</evidence>
<dbReference type="PRINTS" id="PR00105">
    <property type="entry name" value="C5METTRFRASE"/>
</dbReference>
<proteinExistence type="inferred from homology"/>
<dbReference type="InterPro" id="IPR010982">
    <property type="entry name" value="Lambda_DNA-bd_dom_sf"/>
</dbReference>
<reference evidence="10 11" key="1">
    <citation type="journal article" date="2017" name="BMC Genomics">
        <title>Prophages and adaptation of Staphylococcus aureus ST398 to the human clinic.</title>
        <authorList>
            <consortium name="Regional Infection Control Group of the Centre Region"/>
            <person name="Diene S.M."/>
            <person name="Corvaglia A.R."/>
            <person name="Francois P."/>
            <person name="van der Mee-Marquet N."/>
        </authorList>
    </citation>
    <scope>NUCLEOTIDE SEQUENCE [LARGE SCALE GENOMIC DNA]</scope>
    <source>
        <strain evidence="10 11">SA13-246</strain>
    </source>
</reference>
<sequence>MYNNIITKNESDNSIPLNYGDFIKEKRNKLNMTQKELADSIGLPKFGDRTIRRWENYETSPSYLEYKTIMNFPDTPPYLNPNIYDYKMIDLFAGIGGTRLGFQLHGNVKCVFSSEWDKFSAKTYKANFGETPKGDITQIIADEIPTHDILVAGFPCQAFSQAGLKKGFNDTRGTLFFDIARILKAKRPKCFLLENVKNLRSHDKGKTFDIIMNTLLELDYDVSSSILRARDFGCPQNRERIYIVGFDKQQIKNAENFSFPEPLPIETSLGSILESNVNDKYTISDRLWYGHQRRKREHKAKGNGFGYSIFNETSPYTNTLSARYYKDGSEILIEQNKKNPRKLTPREAARLQGFPENYIIPVSDTQAYKQFGNSVSVPVVHAIASNIFQVLQQNKNN</sequence>
<dbReference type="Pfam" id="PF01381">
    <property type="entry name" value="HTH_3"/>
    <property type="match status" value="1"/>
</dbReference>
<dbReference type="PROSITE" id="PS50943">
    <property type="entry name" value="HTH_CROC1"/>
    <property type="match status" value="1"/>
</dbReference>
<dbReference type="PANTHER" id="PTHR46098:SF1">
    <property type="entry name" value="TRNA (CYTOSINE(38)-C(5))-METHYLTRANSFERASE"/>
    <property type="match status" value="1"/>
</dbReference>
<keyword evidence="1 5" id="KW-0489">Methyltransferase</keyword>
<dbReference type="PROSITE" id="PS51679">
    <property type="entry name" value="SAM_MT_C5"/>
    <property type="match status" value="1"/>
</dbReference>
<dbReference type="EC" id="2.1.1.37" evidence="7"/>
<gene>
    <name evidence="9" type="primary">dcm</name>
    <name evidence="10" type="ORF">AS572_08845</name>
    <name evidence="9" type="ORF">SAMEA70245418_00289</name>
</gene>
<dbReference type="Proteomes" id="UP000507408">
    <property type="component" value="Unassembled WGS sequence"/>
</dbReference>
<dbReference type="Gene3D" id="1.10.260.40">
    <property type="entry name" value="lambda repressor-like DNA-binding domains"/>
    <property type="match status" value="1"/>
</dbReference>
<dbReference type="InterPro" id="IPR031303">
    <property type="entry name" value="C5_meth_CS"/>
</dbReference>
<name>A0A2S6DL72_STAAU</name>
<dbReference type="EMBL" id="LNJK01000005">
    <property type="protein sequence ID" value="OWT15435.1"/>
    <property type="molecule type" value="Genomic_DNA"/>
</dbReference>
<dbReference type="RefSeq" id="WP_000282632.1">
    <property type="nucleotide sequence ID" value="NZ_AP024318.1"/>
</dbReference>
<accession>A0A2S6DL72</accession>
<dbReference type="GO" id="GO:0003886">
    <property type="term" value="F:DNA (cytosine-5-)-methyltransferase activity"/>
    <property type="evidence" value="ECO:0007669"/>
    <property type="project" value="UniProtKB-EC"/>
</dbReference>
<dbReference type="SUPFAM" id="SSF53335">
    <property type="entry name" value="S-adenosyl-L-methionine-dependent methyltransferases"/>
    <property type="match status" value="1"/>
</dbReference>
<dbReference type="CDD" id="cd00315">
    <property type="entry name" value="Cyt_C5_DNA_methylase"/>
    <property type="match status" value="1"/>
</dbReference>
<evidence type="ECO:0000313" key="12">
    <source>
        <dbReference type="Proteomes" id="UP000507408"/>
    </source>
</evidence>
<dbReference type="InterPro" id="IPR001525">
    <property type="entry name" value="C5_MeTfrase"/>
</dbReference>
<dbReference type="Gene3D" id="3.40.50.150">
    <property type="entry name" value="Vaccinia Virus protein VP39"/>
    <property type="match status" value="1"/>
</dbReference>
<dbReference type="AlphaFoldDB" id="A0A2S6DL72"/>
<dbReference type="Pfam" id="PF00145">
    <property type="entry name" value="DNA_methylase"/>
    <property type="match status" value="1"/>
</dbReference>
<dbReference type="GO" id="GO:0032259">
    <property type="term" value="P:methylation"/>
    <property type="evidence" value="ECO:0007669"/>
    <property type="project" value="UniProtKB-KW"/>
</dbReference>
<reference evidence="9 12" key="2">
    <citation type="submission" date="2020-06" db="EMBL/GenBank/DDBJ databases">
        <authorList>
            <consortium name="Pathogen Informatics"/>
        </authorList>
    </citation>
    <scope>NUCLEOTIDE SEQUENCE [LARGE SCALE GENOMIC DNA]</scope>
    <source>
        <strain evidence="9 12">MOS222</strain>
    </source>
</reference>
<evidence type="ECO:0000313" key="9">
    <source>
        <dbReference type="EMBL" id="CAC8493831.1"/>
    </source>
</evidence>
<dbReference type="GO" id="GO:0003677">
    <property type="term" value="F:DNA binding"/>
    <property type="evidence" value="ECO:0007669"/>
    <property type="project" value="InterPro"/>
</dbReference>
<dbReference type="EMBL" id="CAIIKR010000001">
    <property type="protein sequence ID" value="CAC8493831.1"/>
    <property type="molecule type" value="Genomic_DNA"/>
</dbReference>
<comment type="similarity">
    <text evidence="5 6">Belongs to the class I-like SAM-binding methyltransferase superfamily. C5-methyltransferase family.</text>
</comment>
<dbReference type="REBASE" id="165790">
    <property type="entry name" value="M.Sau398ORF13085P"/>
</dbReference>
<evidence type="ECO:0000313" key="11">
    <source>
        <dbReference type="Proteomes" id="UP000197894"/>
    </source>
</evidence>
<dbReference type="SMART" id="SM00530">
    <property type="entry name" value="HTH_XRE"/>
    <property type="match status" value="1"/>
</dbReference>
<dbReference type="CDD" id="cd00093">
    <property type="entry name" value="HTH_XRE"/>
    <property type="match status" value="1"/>
</dbReference>
<dbReference type="PROSITE" id="PS00094">
    <property type="entry name" value="C5_MTASE_1"/>
    <property type="match status" value="1"/>
</dbReference>
<dbReference type="Gene3D" id="3.90.120.30">
    <property type="match status" value="1"/>
</dbReference>
<keyword evidence="3 5" id="KW-0949">S-adenosyl-L-methionine</keyword>
<evidence type="ECO:0000256" key="2">
    <source>
        <dbReference type="ARBA" id="ARBA00022679"/>
    </source>
</evidence>
<evidence type="ECO:0000259" key="8">
    <source>
        <dbReference type="PROSITE" id="PS50943"/>
    </source>
</evidence>
<dbReference type="InterPro" id="IPR050750">
    <property type="entry name" value="C5-MTase"/>
</dbReference>
<protein>
    <recommendedName>
        <fullName evidence="7">Cytosine-specific methyltransferase</fullName>
        <ecNumber evidence="7">2.1.1.37</ecNumber>
    </recommendedName>
</protein>
<evidence type="ECO:0000256" key="6">
    <source>
        <dbReference type="RuleBase" id="RU000416"/>
    </source>
</evidence>
<dbReference type="Proteomes" id="UP000197894">
    <property type="component" value="Unassembled WGS sequence"/>
</dbReference>
<evidence type="ECO:0000256" key="4">
    <source>
        <dbReference type="ARBA" id="ARBA00022747"/>
    </source>
</evidence>
<dbReference type="PROSITE" id="PS00095">
    <property type="entry name" value="C5_MTASE_2"/>
    <property type="match status" value="1"/>
</dbReference>
<feature type="active site" evidence="5">
    <location>
        <position position="156"/>
    </location>
</feature>
<dbReference type="InterPro" id="IPR029063">
    <property type="entry name" value="SAM-dependent_MTases_sf"/>
</dbReference>
<evidence type="ECO:0000256" key="7">
    <source>
        <dbReference type="RuleBase" id="RU000417"/>
    </source>
</evidence>